<name>A0A6J5KJH3_9CAUD</name>
<sequence length="196" mass="23194">MQDSLRTNLNLFRGWPARLNLERFFIFMTEQEIEDGIVEYFSKWFDVHFQVKSLSGKSRIDVIMYHNSDIARDYPIGIEIKKTQKKRGTMIGDWCVQARRYTNELFHEKKAIIFIYPQITGDYLKEGDFVSQHNHLSGGVYAAHNNVNPFLYKCFEIGELQKYGIKRNKVRLAINSYVIWESENPNFLDIVRLNKL</sequence>
<accession>A0A6J5KJH3</accession>
<proteinExistence type="predicted"/>
<organism evidence="1">
    <name type="scientific">uncultured Caudovirales phage</name>
    <dbReference type="NCBI Taxonomy" id="2100421"/>
    <lineage>
        <taxon>Viruses</taxon>
        <taxon>Duplodnaviria</taxon>
        <taxon>Heunggongvirae</taxon>
        <taxon>Uroviricota</taxon>
        <taxon>Caudoviricetes</taxon>
        <taxon>Peduoviridae</taxon>
        <taxon>Maltschvirus</taxon>
        <taxon>Maltschvirus maltsch</taxon>
    </lineage>
</organism>
<evidence type="ECO:0000313" key="1">
    <source>
        <dbReference type="EMBL" id="CAB4121761.1"/>
    </source>
</evidence>
<reference evidence="1" key="1">
    <citation type="submission" date="2020-04" db="EMBL/GenBank/DDBJ databases">
        <authorList>
            <person name="Chiriac C."/>
            <person name="Salcher M."/>
            <person name="Ghai R."/>
            <person name="Kavagutti S V."/>
        </authorList>
    </citation>
    <scope>NUCLEOTIDE SEQUENCE</scope>
</reference>
<gene>
    <name evidence="1" type="ORF">UFOVP25_22</name>
</gene>
<dbReference type="EMBL" id="LR796153">
    <property type="protein sequence ID" value="CAB4121761.1"/>
    <property type="molecule type" value="Genomic_DNA"/>
</dbReference>
<protein>
    <submittedName>
        <fullName evidence="1">Uncharacterized protein</fullName>
    </submittedName>
</protein>